<name>A0ABQ1JII8_9FLAO</name>
<evidence type="ECO:0000259" key="3">
    <source>
        <dbReference type="Pfam" id="PF18962"/>
    </source>
</evidence>
<protein>
    <recommendedName>
        <fullName evidence="3">Secretion system C-terminal sorting domain-containing protein</fullName>
    </recommendedName>
</protein>
<dbReference type="Pfam" id="PF18962">
    <property type="entry name" value="Por_Secre_tail"/>
    <property type="match status" value="1"/>
</dbReference>
<dbReference type="NCBIfam" id="TIGR04183">
    <property type="entry name" value="Por_Secre_tail"/>
    <property type="match status" value="1"/>
</dbReference>
<gene>
    <name evidence="4" type="ORF">GCM10007424_05160</name>
</gene>
<evidence type="ECO:0000313" key="5">
    <source>
        <dbReference type="Proteomes" id="UP000615760"/>
    </source>
</evidence>
<keyword evidence="5" id="KW-1185">Reference proteome</keyword>
<evidence type="ECO:0000256" key="1">
    <source>
        <dbReference type="ARBA" id="ARBA00022729"/>
    </source>
</evidence>
<dbReference type="InterPro" id="IPR026444">
    <property type="entry name" value="Secre_tail"/>
</dbReference>
<dbReference type="Gene3D" id="2.60.120.560">
    <property type="entry name" value="Exo-inulinase, domain 1"/>
    <property type="match status" value="1"/>
</dbReference>
<dbReference type="InterPro" id="IPR013320">
    <property type="entry name" value="ConA-like_dom_sf"/>
</dbReference>
<feature type="chain" id="PRO_5046061906" description="Secretion system C-terminal sorting domain-containing protein" evidence="2">
    <location>
        <begin position="19"/>
        <end position="304"/>
    </location>
</feature>
<dbReference type="RefSeq" id="WP_188619665.1">
    <property type="nucleotide sequence ID" value="NZ_BMJE01000001.1"/>
</dbReference>
<keyword evidence="1 2" id="KW-0732">Signal</keyword>
<proteinExistence type="predicted"/>
<accession>A0ABQ1JII8</accession>
<reference evidence="5" key="1">
    <citation type="journal article" date="2019" name="Int. J. Syst. Evol. Microbiol.">
        <title>The Global Catalogue of Microorganisms (GCM) 10K type strain sequencing project: providing services to taxonomists for standard genome sequencing and annotation.</title>
        <authorList>
            <consortium name="The Broad Institute Genomics Platform"/>
            <consortium name="The Broad Institute Genome Sequencing Center for Infectious Disease"/>
            <person name="Wu L."/>
            <person name="Ma J."/>
        </authorList>
    </citation>
    <scope>NUCLEOTIDE SEQUENCE [LARGE SCALE GENOMIC DNA]</scope>
    <source>
        <strain evidence="5">CGMCC 1.15461</strain>
    </source>
</reference>
<comment type="caution">
    <text evidence="4">The sequence shown here is derived from an EMBL/GenBank/DDBJ whole genome shotgun (WGS) entry which is preliminary data.</text>
</comment>
<dbReference type="EMBL" id="BMJE01000001">
    <property type="protein sequence ID" value="GGB68127.1"/>
    <property type="molecule type" value="Genomic_DNA"/>
</dbReference>
<dbReference type="SUPFAM" id="SSF49899">
    <property type="entry name" value="Concanavalin A-like lectins/glucanases"/>
    <property type="match status" value="1"/>
</dbReference>
<dbReference type="Proteomes" id="UP000615760">
    <property type="component" value="Unassembled WGS sequence"/>
</dbReference>
<organism evidence="4 5">
    <name type="scientific">Flavobacterium suaedae</name>
    <dbReference type="NCBI Taxonomy" id="1767027"/>
    <lineage>
        <taxon>Bacteria</taxon>
        <taxon>Pseudomonadati</taxon>
        <taxon>Bacteroidota</taxon>
        <taxon>Flavobacteriia</taxon>
        <taxon>Flavobacteriales</taxon>
        <taxon>Flavobacteriaceae</taxon>
        <taxon>Flavobacterium</taxon>
    </lineage>
</organism>
<feature type="domain" description="Secretion system C-terminal sorting" evidence="3">
    <location>
        <begin position="234"/>
        <end position="302"/>
    </location>
</feature>
<feature type="signal peptide" evidence="2">
    <location>
        <begin position="1"/>
        <end position="18"/>
    </location>
</feature>
<evidence type="ECO:0000256" key="2">
    <source>
        <dbReference type="SAM" id="SignalP"/>
    </source>
</evidence>
<evidence type="ECO:0000313" key="4">
    <source>
        <dbReference type="EMBL" id="GGB68127.1"/>
    </source>
</evidence>
<sequence length="304" mass="34181">MKNFYLLFASLLSSLTFAQQSTSFESSEGYELGTIHGQNDWEVTEGSDGLITNQVITDEEASEGSFSFKNAFEPSFSDQWFPIFGASKTFDEPIDYTNLTVSYDVLVTETDGSDFEFTLFAINENEEYVPVAGVGIENRGYIYLIKDVDYGFDYAEAEWTPNEWINVRIEVSADEIKYYINDTLENTIANYTQLDIVGLNMLHNNFGADGYYDNFVITTGSLSTPSFENNSFAVFPNPTRNILSISLPDNKEVSEVEFYDILGQRSLITSQTQNINISALANGIYILQVNNTDGTIFTKKVVKQ</sequence>